<gene>
    <name evidence="1" type="ORF">WN944_027098</name>
</gene>
<evidence type="ECO:0000313" key="2">
    <source>
        <dbReference type="Proteomes" id="UP001428341"/>
    </source>
</evidence>
<comment type="caution">
    <text evidence="1">The sequence shown here is derived from an EMBL/GenBank/DDBJ whole genome shotgun (WGS) entry which is preliminary data.</text>
</comment>
<proteinExistence type="predicted"/>
<protein>
    <submittedName>
        <fullName evidence="1">Uncharacterized protein</fullName>
    </submittedName>
</protein>
<dbReference type="AlphaFoldDB" id="A0AAP0LJD0"/>
<sequence length="78" mass="8011">MNDPIRQSLDAGGVGEACSNSGVVSFNDGEASMTASLQGAIAATCSGEATTARLAMCSNSNVLKQAATLWLLVRYREA</sequence>
<name>A0AAP0LJD0_9ROSI</name>
<dbReference type="Proteomes" id="UP001428341">
    <property type="component" value="Unassembled WGS sequence"/>
</dbReference>
<evidence type="ECO:0000313" key="1">
    <source>
        <dbReference type="EMBL" id="KAK9175092.1"/>
    </source>
</evidence>
<accession>A0AAP0LJD0</accession>
<organism evidence="1 2">
    <name type="scientific">Citrus x changshan-huyou</name>
    <dbReference type="NCBI Taxonomy" id="2935761"/>
    <lineage>
        <taxon>Eukaryota</taxon>
        <taxon>Viridiplantae</taxon>
        <taxon>Streptophyta</taxon>
        <taxon>Embryophyta</taxon>
        <taxon>Tracheophyta</taxon>
        <taxon>Spermatophyta</taxon>
        <taxon>Magnoliopsida</taxon>
        <taxon>eudicotyledons</taxon>
        <taxon>Gunneridae</taxon>
        <taxon>Pentapetalae</taxon>
        <taxon>rosids</taxon>
        <taxon>malvids</taxon>
        <taxon>Sapindales</taxon>
        <taxon>Rutaceae</taxon>
        <taxon>Aurantioideae</taxon>
        <taxon>Citrus</taxon>
    </lineage>
</organism>
<keyword evidence="2" id="KW-1185">Reference proteome</keyword>
<reference evidence="1 2" key="1">
    <citation type="submission" date="2024-05" db="EMBL/GenBank/DDBJ databases">
        <title>Haplotype-resolved chromosome-level genome assembly of Huyou (Citrus changshanensis).</title>
        <authorList>
            <person name="Miao C."/>
            <person name="Chen W."/>
            <person name="Wu Y."/>
            <person name="Wang L."/>
            <person name="Zhao S."/>
            <person name="Grierson D."/>
            <person name="Xu C."/>
            <person name="Chen K."/>
        </authorList>
    </citation>
    <scope>NUCLEOTIDE SEQUENCE [LARGE SCALE GENOMIC DNA]</scope>
    <source>
        <strain evidence="1">01-14</strain>
        <tissue evidence="1">Leaf</tissue>
    </source>
</reference>
<dbReference type="EMBL" id="JBCGBO010000025">
    <property type="protein sequence ID" value="KAK9175092.1"/>
    <property type="molecule type" value="Genomic_DNA"/>
</dbReference>